<organism evidence="8 9">
    <name type="scientific">Sulfidibacter corallicola</name>
    <dbReference type="NCBI Taxonomy" id="2818388"/>
    <lineage>
        <taxon>Bacteria</taxon>
        <taxon>Pseudomonadati</taxon>
        <taxon>Acidobacteriota</taxon>
        <taxon>Holophagae</taxon>
        <taxon>Acanthopleuribacterales</taxon>
        <taxon>Acanthopleuribacteraceae</taxon>
        <taxon>Sulfidibacter</taxon>
    </lineage>
</organism>
<gene>
    <name evidence="8" type="ORF">J3U87_01710</name>
</gene>
<evidence type="ECO:0000313" key="8">
    <source>
        <dbReference type="EMBL" id="QTD51159.1"/>
    </source>
</evidence>
<name>A0A8A4TME6_SULCO</name>
<feature type="domain" description="FIST C-domain" evidence="7">
    <location>
        <begin position="227"/>
        <end position="372"/>
    </location>
</feature>
<dbReference type="InterPro" id="IPR013702">
    <property type="entry name" value="FIST_domain_N"/>
</dbReference>
<keyword evidence="2" id="KW-1003">Cell membrane</keyword>
<dbReference type="InterPro" id="IPR019494">
    <property type="entry name" value="FIST_C"/>
</dbReference>
<evidence type="ECO:0000256" key="5">
    <source>
        <dbReference type="ARBA" id="ARBA00023136"/>
    </source>
</evidence>
<keyword evidence="9" id="KW-1185">Reference proteome</keyword>
<dbReference type="PANTHER" id="PTHR14939:SF5">
    <property type="entry name" value="F-BOX ONLY PROTEIN 22"/>
    <property type="match status" value="1"/>
</dbReference>
<reference evidence="8" key="1">
    <citation type="submission" date="2021-03" db="EMBL/GenBank/DDBJ databases">
        <title>Acanthopleuribacteraceae sp. M133.</title>
        <authorList>
            <person name="Wang G."/>
        </authorList>
    </citation>
    <scope>NUCLEOTIDE SEQUENCE</scope>
    <source>
        <strain evidence="8">M133</strain>
    </source>
</reference>
<evidence type="ECO:0000256" key="2">
    <source>
        <dbReference type="ARBA" id="ARBA00022475"/>
    </source>
</evidence>
<dbReference type="AlphaFoldDB" id="A0A8A4TME6"/>
<feature type="domain" description="FIST" evidence="6">
    <location>
        <begin position="32"/>
        <end position="226"/>
    </location>
</feature>
<dbReference type="RefSeq" id="WP_237381292.1">
    <property type="nucleotide sequence ID" value="NZ_CP071793.1"/>
</dbReference>
<keyword evidence="5" id="KW-0472">Membrane</keyword>
<evidence type="ECO:0000313" key="9">
    <source>
        <dbReference type="Proteomes" id="UP000663929"/>
    </source>
</evidence>
<dbReference type="SMART" id="SM00897">
    <property type="entry name" value="FIST"/>
    <property type="match status" value="1"/>
</dbReference>
<dbReference type="SMART" id="SM01204">
    <property type="entry name" value="FIST_C"/>
    <property type="match status" value="1"/>
</dbReference>
<dbReference type="GO" id="GO:0005886">
    <property type="term" value="C:plasma membrane"/>
    <property type="evidence" value="ECO:0007669"/>
    <property type="project" value="UniProtKB-SubCell"/>
</dbReference>
<evidence type="ECO:0000259" key="6">
    <source>
        <dbReference type="SMART" id="SM00897"/>
    </source>
</evidence>
<evidence type="ECO:0000256" key="4">
    <source>
        <dbReference type="ARBA" id="ARBA00022989"/>
    </source>
</evidence>
<dbReference type="Proteomes" id="UP000663929">
    <property type="component" value="Chromosome"/>
</dbReference>
<dbReference type="PANTHER" id="PTHR14939">
    <property type="entry name" value="F-BOX ONLY PROTEIN 22"/>
    <property type="match status" value="1"/>
</dbReference>
<keyword evidence="4" id="KW-1133">Transmembrane helix</keyword>
<dbReference type="Pfam" id="PF08495">
    <property type="entry name" value="FIST"/>
    <property type="match status" value="1"/>
</dbReference>
<dbReference type="Pfam" id="PF10442">
    <property type="entry name" value="FIST_C"/>
    <property type="match status" value="1"/>
</dbReference>
<keyword evidence="3" id="KW-0812">Transmembrane</keyword>
<evidence type="ECO:0000256" key="1">
    <source>
        <dbReference type="ARBA" id="ARBA00004651"/>
    </source>
</evidence>
<comment type="subcellular location">
    <subcellularLocation>
        <location evidence="1">Cell membrane</location>
        <topology evidence="1">Multi-pass membrane protein</topology>
    </subcellularLocation>
</comment>
<dbReference type="PIRSF" id="PIRSF018953">
    <property type="entry name" value="UCP018953"/>
    <property type="match status" value="1"/>
</dbReference>
<accession>A0A8A4TME6</accession>
<sequence length="405" mass="44484">MKWSSALAVEDDLEEALQQCIQKIRADLEGQAPDLLLVFVSPHHSALFDCVPRLLVQELQPAQILGCCGSGLIGGGREREHQVAFSLTAALLPHTRVNTFHLDASIKKPLTLNGLTEAVGMAPEDGPAFILLSDPFTFPTESSLALFDQAYPFSQKIGGLVSGGESPGDHVLYAGGHMYHGGMVGAALEGPIAMDTIVAQGCRPIGLPQYLTSSHGNIIVEINGHSPKLVLEELYRSLNSEEREIFRHSLFLGIEMQPEERVYNRGDYLIRNLLGMDLTNGYLQVGADVSKTRVIQFHLRDRNASIQDLTSQLTRYREVAARFPPRGALLFSCLGRGQAFFGVPDHDSNLFHEELGEVPLGGFFCNGEIGPVQGRTYIHGYTSCFGVFREKEERHELHVPPAEEP</sequence>
<proteinExistence type="predicted"/>
<dbReference type="InterPro" id="IPR016741">
    <property type="entry name" value="UCP018953"/>
</dbReference>
<protein>
    <submittedName>
        <fullName evidence="8">FIST C-terminal domain-containing protein</fullName>
    </submittedName>
</protein>
<dbReference type="EMBL" id="CP071793">
    <property type="protein sequence ID" value="QTD51159.1"/>
    <property type="molecule type" value="Genomic_DNA"/>
</dbReference>
<dbReference type="KEGG" id="scor:J3U87_01710"/>
<evidence type="ECO:0000256" key="3">
    <source>
        <dbReference type="ARBA" id="ARBA00022692"/>
    </source>
</evidence>
<evidence type="ECO:0000259" key="7">
    <source>
        <dbReference type="SMART" id="SM01204"/>
    </source>
</evidence>